<evidence type="ECO:0000313" key="1">
    <source>
        <dbReference type="EMBL" id="SDM11004.1"/>
    </source>
</evidence>
<keyword evidence="2" id="KW-1185">Reference proteome</keyword>
<accession>A0A1G9QIX6</accession>
<protein>
    <submittedName>
        <fullName evidence="1">Uncharacterized protein</fullName>
    </submittedName>
</protein>
<name>A0A1G9QIX6_9ACTN</name>
<dbReference type="AlphaFoldDB" id="A0A1G9QIX6"/>
<dbReference type="EMBL" id="FNHE01000003">
    <property type="protein sequence ID" value="SDM11004.1"/>
    <property type="molecule type" value="Genomic_DNA"/>
</dbReference>
<gene>
    <name evidence="1" type="ORF">SAMN05660642_01696</name>
</gene>
<sequence>MIRFSPRADNNAGVAKREPIDVDALRRDAQGAVLGALARGDDAFDILAAVAPADLAHTLAQDVALLQLAVTALDHACPPGAEPLEYDGLRERYLPEVTFRGRVEHRNSQYALCAAACLRGGLQPDLLSDAGWWQTPLWQYAVYAVVVYSRAAAERLAVPVEEIARRIAARHGLELTT</sequence>
<evidence type="ECO:0000313" key="2">
    <source>
        <dbReference type="Proteomes" id="UP000198680"/>
    </source>
</evidence>
<dbReference type="Proteomes" id="UP000198680">
    <property type="component" value="Unassembled WGS sequence"/>
</dbReference>
<reference evidence="2" key="1">
    <citation type="submission" date="2016-10" db="EMBL/GenBank/DDBJ databases">
        <authorList>
            <person name="Varghese N."/>
            <person name="Submissions S."/>
        </authorList>
    </citation>
    <scope>NUCLEOTIDE SEQUENCE [LARGE SCALE GENOMIC DNA]</scope>
    <source>
        <strain evidence="2">DSM 45419</strain>
    </source>
</reference>
<proteinExistence type="predicted"/>
<organism evidence="1 2">
    <name type="scientific">Geodermatophilus siccatus</name>
    <dbReference type="NCBI Taxonomy" id="1137991"/>
    <lineage>
        <taxon>Bacteria</taxon>
        <taxon>Bacillati</taxon>
        <taxon>Actinomycetota</taxon>
        <taxon>Actinomycetes</taxon>
        <taxon>Geodermatophilales</taxon>
        <taxon>Geodermatophilaceae</taxon>
        <taxon>Geodermatophilus</taxon>
    </lineage>
</organism>